<proteinExistence type="predicted"/>
<dbReference type="EMBL" id="SMFL01000019">
    <property type="protein sequence ID" value="TDE09569.1"/>
    <property type="molecule type" value="Genomic_DNA"/>
</dbReference>
<gene>
    <name evidence="1" type="ORF">E0F88_30235</name>
</gene>
<evidence type="ECO:0000313" key="2">
    <source>
        <dbReference type="Proteomes" id="UP000294850"/>
    </source>
</evidence>
<organism evidence="1 2">
    <name type="scientific">Dyadobacter psychrotolerans</name>
    <dbReference type="NCBI Taxonomy" id="2541721"/>
    <lineage>
        <taxon>Bacteria</taxon>
        <taxon>Pseudomonadati</taxon>
        <taxon>Bacteroidota</taxon>
        <taxon>Cytophagia</taxon>
        <taxon>Cytophagales</taxon>
        <taxon>Spirosomataceae</taxon>
        <taxon>Dyadobacter</taxon>
    </lineage>
</organism>
<evidence type="ECO:0000313" key="1">
    <source>
        <dbReference type="EMBL" id="TDE09569.1"/>
    </source>
</evidence>
<reference evidence="1 2" key="1">
    <citation type="submission" date="2019-03" db="EMBL/GenBank/DDBJ databases">
        <title>Dyadobacter AR-3-6 sp. nov., isolated from arctic soil.</title>
        <authorList>
            <person name="Chaudhary D.K."/>
        </authorList>
    </citation>
    <scope>NUCLEOTIDE SEQUENCE [LARGE SCALE GENOMIC DNA]</scope>
    <source>
        <strain evidence="1 2">AR-3-6</strain>
    </source>
</reference>
<keyword evidence="2" id="KW-1185">Reference proteome</keyword>
<comment type="caution">
    <text evidence="1">The sequence shown here is derived from an EMBL/GenBank/DDBJ whole genome shotgun (WGS) entry which is preliminary data.</text>
</comment>
<protein>
    <submittedName>
        <fullName evidence="1">Uncharacterized protein</fullName>
    </submittedName>
</protein>
<accession>A0A4R5D7S2</accession>
<dbReference type="NCBIfam" id="NF047593">
    <property type="entry name" value="IS66_ISAeme5_TnpA"/>
    <property type="match status" value="1"/>
</dbReference>
<dbReference type="AlphaFoldDB" id="A0A4R5D7S2"/>
<dbReference type="Proteomes" id="UP000294850">
    <property type="component" value="Unassembled WGS sequence"/>
</dbReference>
<name>A0A4R5D7S2_9BACT</name>
<sequence>MDQSEKLFNLVWEWRESGLTQKEFSKPHAITVAKFGYGTGKEKSDSRKIKETRGTIVFF</sequence>